<dbReference type="InterPro" id="IPR054722">
    <property type="entry name" value="PolX-like_BBD"/>
</dbReference>
<keyword evidence="3" id="KW-1185">Reference proteome</keyword>
<comment type="caution">
    <text evidence="2">The sequence shown here is derived from an EMBL/GenBank/DDBJ whole genome shotgun (WGS) entry which is preliminary data.</text>
</comment>
<evidence type="ECO:0000313" key="3">
    <source>
        <dbReference type="Proteomes" id="UP000036403"/>
    </source>
</evidence>
<dbReference type="Proteomes" id="UP000036403">
    <property type="component" value="Unassembled WGS sequence"/>
</dbReference>
<proteinExistence type="predicted"/>
<gene>
    <name evidence="2" type="ORF">RF55_18222</name>
</gene>
<feature type="domain" description="Retrovirus-related Pol polyprotein from transposon TNT 1-94-like beta-barrel" evidence="1">
    <location>
        <begin position="1"/>
        <end position="74"/>
    </location>
</feature>
<dbReference type="PaxDb" id="67767-A0A0J7K183"/>
<reference evidence="2 3" key="1">
    <citation type="submission" date="2015-04" db="EMBL/GenBank/DDBJ databases">
        <title>Lasius niger genome sequencing.</title>
        <authorList>
            <person name="Konorov E.A."/>
            <person name="Nikitin M.A."/>
            <person name="Kirill M.V."/>
            <person name="Chang P."/>
        </authorList>
    </citation>
    <scope>NUCLEOTIDE SEQUENCE [LARGE SCALE GENOMIC DNA]</scope>
    <source>
        <tissue evidence="2">Whole</tissue>
    </source>
</reference>
<sequence length="138" mass="16163">MSPVRDWFVNFKELISPIPVRIGNGEVIHAIGKGEIDVYVYNGSKWKRNYLIPVLYVPKLKYNLFSLSSALDKDLKLSSDNLKCRLQYKRNVVAVGDRYENLYKMRIKACQQKTSGNSHEQAWIHTKKKRRFKLGMRN</sequence>
<name>A0A0J7K183_LASNI</name>
<organism evidence="2 3">
    <name type="scientific">Lasius niger</name>
    <name type="common">Black garden ant</name>
    <dbReference type="NCBI Taxonomy" id="67767"/>
    <lineage>
        <taxon>Eukaryota</taxon>
        <taxon>Metazoa</taxon>
        <taxon>Ecdysozoa</taxon>
        <taxon>Arthropoda</taxon>
        <taxon>Hexapoda</taxon>
        <taxon>Insecta</taxon>
        <taxon>Pterygota</taxon>
        <taxon>Neoptera</taxon>
        <taxon>Endopterygota</taxon>
        <taxon>Hymenoptera</taxon>
        <taxon>Apocrita</taxon>
        <taxon>Aculeata</taxon>
        <taxon>Formicoidea</taxon>
        <taxon>Formicidae</taxon>
        <taxon>Formicinae</taxon>
        <taxon>Lasius</taxon>
        <taxon>Lasius</taxon>
    </lineage>
</organism>
<protein>
    <submittedName>
        <fullName evidence="2">Retrovirus-related pol polyprotein from transposon tnt 1-94</fullName>
    </submittedName>
</protein>
<evidence type="ECO:0000313" key="2">
    <source>
        <dbReference type="EMBL" id="KMQ84193.1"/>
    </source>
</evidence>
<dbReference type="EMBL" id="LBMM01017150">
    <property type="protein sequence ID" value="KMQ84193.1"/>
    <property type="molecule type" value="Genomic_DNA"/>
</dbReference>
<dbReference type="OrthoDB" id="7697830at2759"/>
<dbReference type="Pfam" id="PF22936">
    <property type="entry name" value="Pol_BBD"/>
    <property type="match status" value="1"/>
</dbReference>
<accession>A0A0J7K183</accession>
<dbReference type="AlphaFoldDB" id="A0A0J7K183"/>
<evidence type="ECO:0000259" key="1">
    <source>
        <dbReference type="Pfam" id="PF22936"/>
    </source>
</evidence>